<dbReference type="EMBL" id="BMZE01000004">
    <property type="protein sequence ID" value="GHA35060.1"/>
    <property type="molecule type" value="Genomic_DNA"/>
</dbReference>
<organism evidence="2 3">
    <name type="scientific">Devosia pacifica</name>
    <dbReference type="NCBI Taxonomy" id="1335967"/>
    <lineage>
        <taxon>Bacteria</taxon>
        <taxon>Pseudomonadati</taxon>
        <taxon>Pseudomonadota</taxon>
        <taxon>Alphaproteobacteria</taxon>
        <taxon>Hyphomicrobiales</taxon>
        <taxon>Devosiaceae</taxon>
        <taxon>Devosia</taxon>
    </lineage>
</organism>
<dbReference type="RefSeq" id="WP_189426968.1">
    <property type="nucleotide sequence ID" value="NZ_BMZE01000004.1"/>
</dbReference>
<name>A0A918SD54_9HYPH</name>
<accession>A0A918SD54</accession>
<evidence type="ECO:0000256" key="1">
    <source>
        <dbReference type="SAM" id="MobiDB-lite"/>
    </source>
</evidence>
<gene>
    <name evidence="2" type="ORF">GCM10007989_33730</name>
</gene>
<feature type="region of interest" description="Disordered" evidence="1">
    <location>
        <begin position="464"/>
        <end position="493"/>
    </location>
</feature>
<protein>
    <submittedName>
        <fullName evidence="2">Uncharacterized protein</fullName>
    </submittedName>
</protein>
<dbReference type="Proteomes" id="UP000646579">
    <property type="component" value="Unassembled WGS sequence"/>
</dbReference>
<sequence>MATLVTPILFSKHFGVSPEALAAEGLFDPVLNADSRLFIDPLLLKNSDIELIRENGNELLRKHFGDVVRLLAASKTPGDAAWKGAGRLLNLKERPETCLGYGGSSTRGSSRPRNVRDQVLATAKEIITLGETDPEIISLMGMFEEGVGPDTISDLATNAIFPALIEVTEKFCKDYGVETGIFKDYGGRQLPPNPGAPEVPIILVPCDILRDLPLAADWSDVSRVVLEIERIREAFNGFVGPIAEATMADKKAALRKAALESVGNFRTIFEAILVSSDAYDPKSDPLNLFRFRELMASRLEAFKKPGFQAAPPSREELLRAVTEIVNHFRYMVEQNNLWELLWDKDKPKRERAAQLVFFAVAELFCKANNIDIAPETNTGGGPVDFRFSIGYANRIVVEMKLSKGQVVHGYKTQTRIYQQAARTDEAVFIVVNVGGMRNKLGVITKLHENEVAAGKKAPQIEIVDGRRRKSASTRENIDDVIDDDEGGEEEPEE</sequence>
<keyword evidence="3" id="KW-1185">Reference proteome</keyword>
<evidence type="ECO:0000313" key="2">
    <source>
        <dbReference type="EMBL" id="GHA35060.1"/>
    </source>
</evidence>
<comment type="caution">
    <text evidence="2">The sequence shown here is derived from an EMBL/GenBank/DDBJ whole genome shotgun (WGS) entry which is preliminary data.</text>
</comment>
<proteinExistence type="predicted"/>
<reference evidence="2" key="2">
    <citation type="submission" date="2020-09" db="EMBL/GenBank/DDBJ databases">
        <authorList>
            <person name="Sun Q."/>
            <person name="Kim S."/>
        </authorList>
    </citation>
    <scope>NUCLEOTIDE SEQUENCE</scope>
    <source>
        <strain evidence="2">KCTC 32437</strain>
    </source>
</reference>
<feature type="compositionally biased region" description="Acidic residues" evidence="1">
    <location>
        <begin position="478"/>
        <end position="493"/>
    </location>
</feature>
<reference evidence="2" key="1">
    <citation type="journal article" date="2014" name="Int. J. Syst. Evol. Microbiol.">
        <title>Complete genome sequence of Corynebacterium casei LMG S-19264T (=DSM 44701T), isolated from a smear-ripened cheese.</title>
        <authorList>
            <consortium name="US DOE Joint Genome Institute (JGI-PGF)"/>
            <person name="Walter F."/>
            <person name="Albersmeier A."/>
            <person name="Kalinowski J."/>
            <person name="Ruckert C."/>
        </authorList>
    </citation>
    <scope>NUCLEOTIDE SEQUENCE</scope>
    <source>
        <strain evidence="2">KCTC 32437</strain>
    </source>
</reference>
<dbReference type="AlphaFoldDB" id="A0A918SD54"/>
<evidence type="ECO:0000313" key="3">
    <source>
        <dbReference type="Proteomes" id="UP000646579"/>
    </source>
</evidence>